<evidence type="ECO:0008006" key="3">
    <source>
        <dbReference type="Google" id="ProtNLM"/>
    </source>
</evidence>
<evidence type="ECO:0000313" key="2">
    <source>
        <dbReference type="Proteomes" id="UP001597389"/>
    </source>
</evidence>
<dbReference type="PROSITE" id="PS51257">
    <property type="entry name" value="PROKAR_LIPOPROTEIN"/>
    <property type="match status" value="1"/>
</dbReference>
<dbReference type="EMBL" id="JBHUJB010000069">
    <property type="protein sequence ID" value="MFD2160066.1"/>
    <property type="molecule type" value="Genomic_DNA"/>
</dbReference>
<organism evidence="1 2">
    <name type="scientific">Rubritalea tangerina</name>
    <dbReference type="NCBI Taxonomy" id="430798"/>
    <lineage>
        <taxon>Bacteria</taxon>
        <taxon>Pseudomonadati</taxon>
        <taxon>Verrucomicrobiota</taxon>
        <taxon>Verrucomicrobiia</taxon>
        <taxon>Verrucomicrobiales</taxon>
        <taxon>Rubritaleaceae</taxon>
        <taxon>Rubritalea</taxon>
    </lineage>
</organism>
<dbReference type="Proteomes" id="UP001597389">
    <property type="component" value="Unassembled WGS sequence"/>
</dbReference>
<reference evidence="2" key="1">
    <citation type="journal article" date="2019" name="Int. J. Syst. Evol. Microbiol.">
        <title>The Global Catalogue of Microorganisms (GCM) 10K type strain sequencing project: providing services to taxonomists for standard genome sequencing and annotation.</title>
        <authorList>
            <consortium name="The Broad Institute Genomics Platform"/>
            <consortium name="The Broad Institute Genome Sequencing Center for Infectious Disease"/>
            <person name="Wu L."/>
            <person name="Ma J."/>
        </authorList>
    </citation>
    <scope>NUCLEOTIDE SEQUENCE [LARGE SCALE GENOMIC DNA]</scope>
    <source>
        <strain evidence="2">CCUG 57942</strain>
    </source>
</reference>
<dbReference type="RefSeq" id="WP_377178568.1">
    <property type="nucleotide sequence ID" value="NZ_JBHUJB010000069.1"/>
</dbReference>
<protein>
    <recommendedName>
        <fullName evidence="3">Lipoprotein</fullName>
    </recommendedName>
</protein>
<keyword evidence="2" id="KW-1185">Reference proteome</keyword>
<gene>
    <name evidence="1" type="ORF">ACFSW8_14265</name>
</gene>
<comment type="caution">
    <text evidence="1">The sequence shown here is derived from an EMBL/GenBank/DDBJ whole genome shotgun (WGS) entry which is preliminary data.</text>
</comment>
<accession>A0ABW4ZEY4</accession>
<sequence>MKAISTTLIGLFIVSCKPSASEEAEKLYSFRRNSAHNYAKCVAFHVVSCNDVDGLAEYLSESGILDGIREDSIESLRYMVTGSKEMGTLKVIWDDGYSYTVDFATYFKSIEKSEYERKGDVDYVWVYSKEDEKHVFNTSGDVACES</sequence>
<name>A0ABW4ZEY4_9BACT</name>
<proteinExistence type="predicted"/>
<evidence type="ECO:0000313" key="1">
    <source>
        <dbReference type="EMBL" id="MFD2160066.1"/>
    </source>
</evidence>